<evidence type="ECO:0000256" key="2">
    <source>
        <dbReference type="PIRSR" id="PIRSR011396-2"/>
    </source>
</evidence>
<evidence type="ECO:0000313" key="4">
    <source>
        <dbReference type="Proteomes" id="UP000292085"/>
    </source>
</evidence>
<sequence length="504" mass="55259">MTAPAGPITSILIVGGGTAGWMTAAALARALPRHCAITLVESEEIGTVGVGEATIPPIRLFNQTLGIDEAEFLRETGGTFKLGIELVDWGRVGHRYFHPFGTHGKPFDLVAVHQHWLAARADGCGIAFDDLAMAWGAAQRGRFAMPMTDPRHVGSTFDYAYHFDAGRYAAFLRRYAEQRGVTRVEGKAVDVARDGETGLLSTVTLADGRTLAADLFVDCSGFRGLLIEGALAAGYETWTQWLPCDRAVAVPCASVGPPAPYTRSTADAAGWRWRIPLQHRTGNGYVYRSSDVSDDEAAATLLAKLDGEPLAEPRFLRFTTGRRRSFWTGNVVAIGLSSGFMEPLESTSIHLIQTGIAKLIALFPDRGFDPALIAEYNRIATTEFERIRDFLILHYKLTERRDTPLWRECAAMAVPETLQFKIDHFRRSGRHVPRELDLFGEASWTAVHLGQSNLPEGRDPLLGYAQDAAASRVFVERLAGAIQTAAESMPAHDQYIAHVLSRQH</sequence>
<organism evidence="3 4">
    <name type="scientific">Sphingomonas populi</name>
    <dbReference type="NCBI Taxonomy" id="2484750"/>
    <lineage>
        <taxon>Bacteria</taxon>
        <taxon>Pseudomonadati</taxon>
        <taxon>Pseudomonadota</taxon>
        <taxon>Alphaproteobacteria</taxon>
        <taxon>Sphingomonadales</taxon>
        <taxon>Sphingomonadaceae</taxon>
        <taxon>Sphingomonas</taxon>
    </lineage>
</organism>
<feature type="binding site" evidence="2">
    <location>
        <position position="345"/>
    </location>
    <ligand>
        <name>L-tryptophan</name>
        <dbReference type="ChEBI" id="CHEBI:57912"/>
    </ligand>
</feature>
<gene>
    <name evidence="3" type="ORF">EWE75_00090</name>
</gene>
<keyword evidence="2" id="KW-0285">Flavoprotein</keyword>
<dbReference type="GO" id="GO:0000166">
    <property type="term" value="F:nucleotide binding"/>
    <property type="evidence" value="ECO:0007669"/>
    <property type="project" value="UniProtKB-KW"/>
</dbReference>
<protein>
    <submittedName>
        <fullName evidence="3">Tryptophan 7-halogenase</fullName>
    </submittedName>
</protein>
<dbReference type="PANTHER" id="PTHR43747">
    <property type="entry name" value="FAD-BINDING PROTEIN"/>
    <property type="match status" value="1"/>
</dbReference>
<dbReference type="AlphaFoldDB" id="A0A4Q6Y9L3"/>
<feature type="binding site" evidence="2">
    <location>
        <begin position="16"/>
        <end position="19"/>
    </location>
    <ligand>
        <name>FAD</name>
        <dbReference type="ChEBI" id="CHEBI:57692"/>
    </ligand>
</feature>
<dbReference type="SUPFAM" id="SSF51905">
    <property type="entry name" value="FAD/NAD(P)-binding domain"/>
    <property type="match status" value="1"/>
</dbReference>
<dbReference type="Proteomes" id="UP000292085">
    <property type="component" value="Unassembled WGS sequence"/>
</dbReference>
<comment type="caution">
    <text evidence="3">The sequence shown here is derived from an EMBL/GenBank/DDBJ whole genome shotgun (WGS) entry which is preliminary data.</text>
</comment>
<proteinExistence type="predicted"/>
<reference evidence="3 4" key="1">
    <citation type="submission" date="2019-02" db="EMBL/GenBank/DDBJ databases">
        <authorList>
            <person name="Li Y."/>
        </authorList>
    </citation>
    <scope>NUCLEOTIDE SEQUENCE [LARGE SCALE GENOMIC DNA]</scope>
    <source>
        <strain evidence="3 4">3-7</strain>
    </source>
</reference>
<keyword evidence="2" id="KW-0547">Nucleotide-binding</keyword>
<dbReference type="PANTHER" id="PTHR43747:SF4">
    <property type="entry name" value="FLAVIN-DEPENDENT TRYPTOPHAN HALOGENASE"/>
    <property type="match status" value="1"/>
</dbReference>
<evidence type="ECO:0000313" key="3">
    <source>
        <dbReference type="EMBL" id="RZF66309.1"/>
    </source>
</evidence>
<dbReference type="InterPro" id="IPR050816">
    <property type="entry name" value="Flavin-dep_Halogenase_NPB"/>
</dbReference>
<dbReference type="Pfam" id="PF04820">
    <property type="entry name" value="Trp_halogenase"/>
    <property type="match status" value="1"/>
</dbReference>
<name>A0A4Q6Y9L3_9SPHN</name>
<dbReference type="Gene3D" id="3.50.50.60">
    <property type="entry name" value="FAD/NAD(P)-binding domain"/>
    <property type="match status" value="1"/>
</dbReference>
<keyword evidence="4" id="KW-1185">Reference proteome</keyword>
<feature type="active site" evidence="1">
    <location>
        <position position="81"/>
    </location>
</feature>
<feature type="binding site" evidence="2">
    <location>
        <position position="81"/>
    </location>
    <ligand>
        <name>7-chloro-L-tryptophan</name>
        <dbReference type="ChEBI" id="CHEBI:58713"/>
    </ligand>
</feature>
<dbReference type="EMBL" id="SGIS01000001">
    <property type="protein sequence ID" value="RZF66309.1"/>
    <property type="molecule type" value="Genomic_DNA"/>
</dbReference>
<accession>A0A4Q6Y9L3</accession>
<dbReference type="InterPro" id="IPR033856">
    <property type="entry name" value="Trp_halogen"/>
</dbReference>
<feature type="binding site" evidence="2">
    <location>
        <position position="336"/>
    </location>
    <ligand>
        <name>FAD</name>
        <dbReference type="ChEBI" id="CHEBI:57692"/>
    </ligand>
</feature>
<evidence type="ECO:0000256" key="1">
    <source>
        <dbReference type="PIRSR" id="PIRSR011396-1"/>
    </source>
</evidence>
<dbReference type="OrthoDB" id="462203at2"/>
<dbReference type="InterPro" id="IPR036188">
    <property type="entry name" value="FAD/NAD-bd_sf"/>
</dbReference>
<dbReference type="InterPro" id="IPR006905">
    <property type="entry name" value="Flavin_halogenase"/>
</dbReference>
<feature type="binding site" evidence="2">
    <location>
        <position position="349"/>
    </location>
    <ligand>
        <name>FAD</name>
        <dbReference type="ChEBI" id="CHEBI:57692"/>
    </ligand>
</feature>
<keyword evidence="2" id="KW-0274">FAD</keyword>
<dbReference type="PIRSF" id="PIRSF011396">
    <property type="entry name" value="Trp_halogenase"/>
    <property type="match status" value="1"/>
</dbReference>
<dbReference type="RefSeq" id="WP_130154671.1">
    <property type="nucleotide sequence ID" value="NZ_SGIS01000001.1"/>
</dbReference>
<dbReference type="GO" id="GO:0004497">
    <property type="term" value="F:monooxygenase activity"/>
    <property type="evidence" value="ECO:0007669"/>
    <property type="project" value="InterPro"/>
</dbReference>